<dbReference type="EMBL" id="DF973740">
    <property type="protein sequence ID" value="GAU38958.1"/>
    <property type="molecule type" value="Genomic_DNA"/>
</dbReference>
<accession>A0A2Z6N268</accession>
<evidence type="ECO:0000313" key="4">
    <source>
        <dbReference type="Proteomes" id="UP000242715"/>
    </source>
</evidence>
<feature type="compositionally biased region" description="Polar residues" evidence="2">
    <location>
        <begin position="284"/>
        <end position="294"/>
    </location>
</feature>
<feature type="region of interest" description="Disordered" evidence="2">
    <location>
        <begin position="331"/>
        <end position="354"/>
    </location>
</feature>
<gene>
    <name evidence="3" type="ORF">TSUD_378340</name>
</gene>
<proteinExistence type="predicted"/>
<dbReference type="PANTHER" id="PTHR35493:SF1">
    <property type="entry name" value="STRUCTURAL MAINTENANCE OF CHROMOSOMES PROTEIN"/>
    <property type="match status" value="1"/>
</dbReference>
<feature type="compositionally biased region" description="Basic and acidic residues" evidence="2">
    <location>
        <begin position="338"/>
        <end position="354"/>
    </location>
</feature>
<keyword evidence="4" id="KW-1185">Reference proteome</keyword>
<keyword evidence="1" id="KW-0175">Coiled coil</keyword>
<protein>
    <submittedName>
        <fullName evidence="3">Uncharacterized protein</fullName>
    </submittedName>
</protein>
<feature type="region of interest" description="Disordered" evidence="2">
    <location>
        <begin position="1"/>
        <end position="71"/>
    </location>
</feature>
<evidence type="ECO:0000256" key="2">
    <source>
        <dbReference type="SAM" id="MobiDB-lite"/>
    </source>
</evidence>
<dbReference type="PANTHER" id="PTHR35493">
    <property type="entry name" value="STRUCTURAL MAINTENANCE OF CHROMOSOMES PROTEIN"/>
    <property type="match status" value="1"/>
</dbReference>
<dbReference type="OrthoDB" id="760436at2759"/>
<evidence type="ECO:0000256" key="1">
    <source>
        <dbReference type="SAM" id="Coils"/>
    </source>
</evidence>
<dbReference type="AlphaFoldDB" id="A0A2Z6N268"/>
<feature type="compositionally biased region" description="Low complexity" evidence="2">
    <location>
        <begin position="12"/>
        <end position="54"/>
    </location>
</feature>
<name>A0A2Z6N268_TRISU</name>
<evidence type="ECO:0000313" key="3">
    <source>
        <dbReference type="EMBL" id="GAU38958.1"/>
    </source>
</evidence>
<feature type="coiled-coil region" evidence="1">
    <location>
        <begin position="168"/>
        <end position="279"/>
    </location>
</feature>
<feature type="region of interest" description="Disordered" evidence="2">
    <location>
        <begin position="284"/>
        <end position="313"/>
    </location>
</feature>
<sequence>MAFSFSKKKPSSRYSSYDSRSSTSTIFSDPSSSYEFNNMNNNLNNPKSSSSSSSRAIVKASKPSHITPTTKVDPTLTTMVKKFMQNKPKSVNPTTTTTKLFIPSDVIAKDLKKDAKRVTTFSGLQKKLFGKHGSSEKKEKVKALTEVKGNTRTLAMVLRSERELLSINKEQEEEILKLKIMIENKNKEMSKLTLTFAALNLQVEKLKDLCLNQREEIKSLKDTILFPDVMNSQLQELVEKQGSELKEAKQVIPSLQQQVSSLTGQLQSLAEDLAEVKADKYSTKTGFQGYGSSPRTPPSHSREDASNSWDFSSDDNSDDLLLKDLNPCLTPYNANKSRSRESRQDESLSGDELKVYPELDDFNSYDQKFSKSSDCYNHNTGKIGKIGITTKANRRSDDSKTAWR</sequence>
<reference evidence="4" key="1">
    <citation type="journal article" date="2017" name="Front. Plant Sci.">
        <title>Climate Clever Clovers: New Paradigm to Reduce the Environmental Footprint of Ruminants by Breeding Low Methanogenic Forages Utilizing Haplotype Variation.</title>
        <authorList>
            <person name="Kaur P."/>
            <person name="Appels R."/>
            <person name="Bayer P.E."/>
            <person name="Keeble-Gagnere G."/>
            <person name="Wang J."/>
            <person name="Hirakawa H."/>
            <person name="Shirasawa K."/>
            <person name="Vercoe P."/>
            <person name="Stefanova K."/>
            <person name="Durmic Z."/>
            <person name="Nichols P."/>
            <person name="Revell C."/>
            <person name="Isobe S.N."/>
            <person name="Edwards D."/>
            <person name="Erskine W."/>
        </authorList>
    </citation>
    <scope>NUCLEOTIDE SEQUENCE [LARGE SCALE GENOMIC DNA]</scope>
    <source>
        <strain evidence="4">cv. Daliak</strain>
    </source>
</reference>
<feature type="compositionally biased region" description="Basic residues" evidence="2">
    <location>
        <begin position="1"/>
        <end position="11"/>
    </location>
</feature>
<organism evidence="3 4">
    <name type="scientific">Trifolium subterraneum</name>
    <name type="common">Subterranean clover</name>
    <dbReference type="NCBI Taxonomy" id="3900"/>
    <lineage>
        <taxon>Eukaryota</taxon>
        <taxon>Viridiplantae</taxon>
        <taxon>Streptophyta</taxon>
        <taxon>Embryophyta</taxon>
        <taxon>Tracheophyta</taxon>
        <taxon>Spermatophyta</taxon>
        <taxon>Magnoliopsida</taxon>
        <taxon>eudicotyledons</taxon>
        <taxon>Gunneridae</taxon>
        <taxon>Pentapetalae</taxon>
        <taxon>rosids</taxon>
        <taxon>fabids</taxon>
        <taxon>Fabales</taxon>
        <taxon>Fabaceae</taxon>
        <taxon>Papilionoideae</taxon>
        <taxon>50 kb inversion clade</taxon>
        <taxon>NPAAA clade</taxon>
        <taxon>Hologalegina</taxon>
        <taxon>IRL clade</taxon>
        <taxon>Trifolieae</taxon>
        <taxon>Trifolium</taxon>
    </lineage>
</organism>
<dbReference type="Proteomes" id="UP000242715">
    <property type="component" value="Unassembled WGS sequence"/>
</dbReference>